<dbReference type="InterPro" id="IPR036770">
    <property type="entry name" value="Ankyrin_rpt-contain_sf"/>
</dbReference>
<dbReference type="AlphaFoldDB" id="A0A8J9SSF6"/>
<evidence type="ECO:0000256" key="4">
    <source>
        <dbReference type="SAM" id="MobiDB-lite"/>
    </source>
</evidence>
<sequence length="1171" mass="125842">MEEMNEALAVALSSNGAGSSVRSRGPKPKHPHNQTIQVKIGSHAPQSMTPDQAAEYLKSIANTGGFDGSSSGAGRDVKMTFGKGPTAASLTTELAADVSSLGGGNILHNYATAADTNAAVGTAIPFGPRRSIGGDSEHADFVFSSNSALSTLDFAALAAVGGADLPHKRKDGAPCTEKEMKALMSMFVEIMGLQMKTDQLQPPMHVRGDVLQAFPSQCAPPPSGWPEELLYPALPPTLNDDDSLPDLEEAPVWSFASLGKLTALLEQTPPVPERFNPASGIERLNWDLLERFAMEDALEQEERARKSAKYVSQQQSASRQASQARSEAEAVAKRLDKVFHAWRSKVVSAINVNDVDALEVLLVNPPSVNDERVAKTHWRALAPQLLAKNRQTLPKNRQARVLLATLLGRKSIDLLSEPQRNGRSVLHTACFHGDIALVQALLSSWGSASEGSDEKQKKINVRCQDSGWTPLQYAVASGSMRVVELILQHGADMLVPTNDTHTWKRQGKGGLTAVELTDVIRKQAWSKQIESHGMALPEITKELLSGTEARLYLERLAQIAHRLREVASQGNSIEPLSEKQLSKLEEQVRQQATKTRKPEAGSVTSNDGSLRKQESMASNTPRRSSSKAQKNYAETLPVSKIDTKNITEPVTKSVPEDPMISALIGMGFVRDQIMNGVHACGGMDRATADDVVAWIFGQDTSPAAPDESPKTIEDQPASQISGGIQSRDSLRHARAANAAEVNRLTTLRKAEEERLAAERQAAHREEQRRKNREWNNRQKRQVQTATAADVKRSSGGLEGKALPPRSLSKQISGMPDKGPIPAAMSATATAPTSTWVNREVRENGNDSSTVNSFNEITTIEIYNNDDATVSTIGSLQARATSIPVPSSQPVAPPGFGLTVPAVPEAMEATHPWGLTPAGVPHLPGNDGPGCFLPPPGLSADLNSMQHPAISGASERQFPMKNDPMAGGSISRSADSFTRFATGNNGTGLLGSHLMSTTNPPVDPSLLFSDSLTGNSFRNNLSQQTCLPPLPSQSFTNGSSFSGPTLPSSLGIGRSGLPNQAAHLDSSFIESISTGDPLLDGASLWGGIDPQSQSPSVLHNLLHEDLNHDGIFPAPQTSEQERSFATWGTNQQQSHANLHLLHQRPTANSHQQPQSLNVASTMQRDNRGRSIW</sequence>
<dbReference type="SMART" id="SM00248">
    <property type="entry name" value="ANK"/>
    <property type="match status" value="2"/>
</dbReference>
<dbReference type="InterPro" id="IPR002110">
    <property type="entry name" value="Ankyrin_rpt"/>
</dbReference>
<dbReference type="PANTHER" id="PTHR24161">
    <property type="entry name" value="ANK_REP_REGION DOMAIN-CONTAINING PROTEIN-RELATED"/>
    <property type="match status" value="1"/>
</dbReference>
<name>A0A8J9SSF6_PHATR</name>
<feature type="compositionally biased region" description="Polar residues" evidence="4">
    <location>
        <begin position="12"/>
        <end position="22"/>
    </location>
</feature>
<evidence type="ECO:0000256" key="1">
    <source>
        <dbReference type="ARBA" id="ARBA00022737"/>
    </source>
</evidence>
<feature type="region of interest" description="Disordered" evidence="4">
    <location>
        <begin position="754"/>
        <end position="816"/>
    </location>
</feature>
<feature type="compositionally biased region" description="Polar residues" evidence="4">
    <location>
        <begin position="716"/>
        <end position="727"/>
    </location>
</feature>
<accession>A0A8J9SSF6</accession>
<dbReference type="Gene3D" id="1.25.40.20">
    <property type="entry name" value="Ankyrin repeat-containing domain"/>
    <property type="match status" value="1"/>
</dbReference>
<dbReference type="Proteomes" id="UP000836788">
    <property type="component" value="Chromosome 13"/>
</dbReference>
<dbReference type="EMBL" id="OU594954">
    <property type="protein sequence ID" value="CAG9280491.1"/>
    <property type="molecule type" value="Genomic_DNA"/>
</dbReference>
<keyword evidence="1" id="KW-0677">Repeat</keyword>
<reference evidence="5" key="1">
    <citation type="submission" date="2022-02" db="EMBL/GenBank/DDBJ databases">
        <authorList>
            <person name="Giguere J D."/>
        </authorList>
    </citation>
    <scope>NUCLEOTIDE SEQUENCE</scope>
    <source>
        <strain evidence="5">CCAP 1055/1</strain>
    </source>
</reference>
<dbReference type="SUPFAM" id="SSF48403">
    <property type="entry name" value="Ankyrin repeat"/>
    <property type="match status" value="1"/>
</dbReference>
<feature type="region of interest" description="Disordered" evidence="4">
    <location>
        <begin position="569"/>
        <end position="636"/>
    </location>
</feature>
<feature type="compositionally biased region" description="Basic and acidic residues" evidence="4">
    <location>
        <begin position="754"/>
        <end position="776"/>
    </location>
</feature>
<evidence type="ECO:0000256" key="2">
    <source>
        <dbReference type="ARBA" id="ARBA00023043"/>
    </source>
</evidence>
<dbReference type="PROSITE" id="PS50297">
    <property type="entry name" value="ANK_REP_REGION"/>
    <property type="match status" value="1"/>
</dbReference>
<evidence type="ECO:0000256" key="3">
    <source>
        <dbReference type="PROSITE-ProRule" id="PRU00023"/>
    </source>
</evidence>
<organism evidence="5">
    <name type="scientific">Phaeodactylum tricornutum</name>
    <name type="common">Diatom</name>
    <dbReference type="NCBI Taxonomy" id="2850"/>
    <lineage>
        <taxon>Eukaryota</taxon>
        <taxon>Sar</taxon>
        <taxon>Stramenopiles</taxon>
        <taxon>Ochrophyta</taxon>
        <taxon>Bacillariophyta</taxon>
        <taxon>Bacillariophyceae</taxon>
        <taxon>Bacillariophycidae</taxon>
        <taxon>Naviculales</taxon>
        <taxon>Phaeodactylaceae</taxon>
        <taxon>Phaeodactylum</taxon>
    </lineage>
</organism>
<feature type="compositionally biased region" description="Polar residues" evidence="4">
    <location>
        <begin position="1144"/>
        <end position="1162"/>
    </location>
</feature>
<proteinExistence type="predicted"/>
<feature type="compositionally biased region" description="Polar residues" evidence="4">
    <location>
        <begin position="615"/>
        <end position="629"/>
    </location>
</feature>
<dbReference type="Pfam" id="PF12796">
    <property type="entry name" value="Ank_2"/>
    <property type="match status" value="1"/>
</dbReference>
<gene>
    <name evidence="5" type="ORF">PTTT1_LOCUS13474</name>
</gene>
<feature type="region of interest" description="Disordered" evidence="4">
    <location>
        <begin position="1144"/>
        <end position="1171"/>
    </location>
</feature>
<feature type="repeat" description="ANK" evidence="3">
    <location>
        <begin position="421"/>
        <end position="453"/>
    </location>
</feature>
<feature type="region of interest" description="Disordered" evidence="4">
    <location>
        <begin position="1"/>
        <end position="33"/>
    </location>
</feature>
<protein>
    <submittedName>
        <fullName evidence="5">Uncharacterized protein</fullName>
    </submittedName>
</protein>
<dbReference type="PANTHER" id="PTHR24161:SF85">
    <property type="entry name" value="PALMITOYLTRANSFERASE HIP14"/>
    <property type="match status" value="1"/>
</dbReference>
<feature type="compositionally biased region" description="Basic and acidic residues" evidence="4">
    <location>
        <begin position="576"/>
        <end position="588"/>
    </location>
</feature>
<feature type="repeat" description="ANK" evidence="3">
    <location>
        <begin position="466"/>
        <end position="498"/>
    </location>
</feature>
<keyword evidence="2 3" id="KW-0040">ANK repeat</keyword>
<feature type="region of interest" description="Disordered" evidence="4">
    <location>
        <begin position="699"/>
        <end position="732"/>
    </location>
</feature>
<evidence type="ECO:0000313" key="5">
    <source>
        <dbReference type="EMBL" id="CAG9280491.1"/>
    </source>
</evidence>
<dbReference type="PROSITE" id="PS50088">
    <property type="entry name" value="ANK_REPEAT"/>
    <property type="match status" value="2"/>
</dbReference>